<evidence type="ECO:0000313" key="5">
    <source>
        <dbReference type="Proteomes" id="UP000002384"/>
    </source>
</evidence>
<dbReference type="Proteomes" id="UP000002384">
    <property type="component" value="Chromosome"/>
</dbReference>
<name>B7KFP8_GLOC7</name>
<keyword evidence="3" id="KW-0472">Membrane</keyword>
<feature type="compositionally biased region" description="Polar residues" evidence="2">
    <location>
        <begin position="136"/>
        <end position="147"/>
    </location>
</feature>
<keyword evidence="3" id="KW-1133">Transmembrane helix</keyword>
<dbReference type="EMBL" id="CP001291">
    <property type="protein sequence ID" value="ACK73373.1"/>
    <property type="molecule type" value="Genomic_DNA"/>
</dbReference>
<feature type="transmembrane region" description="Helical" evidence="3">
    <location>
        <begin position="12"/>
        <end position="33"/>
    </location>
</feature>
<evidence type="ECO:0000256" key="2">
    <source>
        <dbReference type="SAM" id="MobiDB-lite"/>
    </source>
</evidence>
<accession>B7KFP8</accession>
<dbReference type="KEGG" id="cyc:PCC7424_5020"/>
<keyword evidence="1" id="KW-0175">Coiled coil</keyword>
<gene>
    <name evidence="4" type="ordered locus">PCC7424_5020</name>
</gene>
<feature type="compositionally biased region" description="Polar residues" evidence="2">
    <location>
        <begin position="111"/>
        <end position="121"/>
    </location>
</feature>
<evidence type="ECO:0000313" key="4">
    <source>
        <dbReference type="EMBL" id="ACK73373.1"/>
    </source>
</evidence>
<sequence>MKGTMDRLRFIIPTLIKINLVVALLSAVFVIIIREQQAQMTTYSQQSVDQPDVVPPQIQDKIANYQQKLQEKQEKIDRYEQQLKGLKAELEEYKTQNALLMQANRPKPEPTVSQKLATTPQIPSPSKKPRVAPSISPKTTPQSQPSVKSIPVIEVAKKPSKLENSSDPQTLEPLKIASSEKSPIEAQKKLETPSENEVKLNEFDHDIAFIAQEPNKQVFFPDPSNLKTEAQLESPVVRSLDIDSTRDISNHYANNIAYGLAVAADEGQINHGTKMYRKVQTAIRLLRRGETKEEATRKAKVPTSVMEQLMKWGEKRPGSLIAATQKE</sequence>
<keyword evidence="5" id="KW-1185">Reference proteome</keyword>
<organism evidence="4 5">
    <name type="scientific">Gloeothece citriformis (strain PCC 7424)</name>
    <name type="common">Cyanothece sp. (strain PCC 7424)</name>
    <dbReference type="NCBI Taxonomy" id="65393"/>
    <lineage>
        <taxon>Bacteria</taxon>
        <taxon>Bacillati</taxon>
        <taxon>Cyanobacteriota</taxon>
        <taxon>Cyanophyceae</taxon>
        <taxon>Oscillatoriophycideae</taxon>
        <taxon>Chroococcales</taxon>
        <taxon>Aphanothecaceae</taxon>
        <taxon>Gloeothece</taxon>
        <taxon>Gloeothece citriformis</taxon>
    </lineage>
</organism>
<protein>
    <submittedName>
        <fullName evidence="4">Uncharacterized protein</fullName>
    </submittedName>
</protein>
<evidence type="ECO:0000256" key="1">
    <source>
        <dbReference type="SAM" id="Coils"/>
    </source>
</evidence>
<dbReference type="AlphaFoldDB" id="B7KFP8"/>
<dbReference type="HOGENOM" id="CLU_796241_0_0_3"/>
<dbReference type="STRING" id="65393.PCC7424_5020"/>
<reference evidence="5" key="1">
    <citation type="journal article" date="2011" name="MBio">
        <title>Novel metabolic attributes of the genus Cyanothece, comprising a group of unicellular nitrogen-fixing Cyanobacteria.</title>
        <authorList>
            <person name="Bandyopadhyay A."/>
            <person name="Elvitigala T."/>
            <person name="Welsh E."/>
            <person name="Stockel J."/>
            <person name="Liberton M."/>
            <person name="Min H."/>
            <person name="Sherman L.A."/>
            <person name="Pakrasi H.B."/>
        </authorList>
    </citation>
    <scope>NUCLEOTIDE SEQUENCE [LARGE SCALE GENOMIC DNA]</scope>
    <source>
        <strain evidence="5">PCC 7424</strain>
    </source>
</reference>
<evidence type="ECO:0000256" key="3">
    <source>
        <dbReference type="SAM" id="Phobius"/>
    </source>
</evidence>
<dbReference type="eggNOG" id="ENOG5033J7T">
    <property type="taxonomic scope" value="Bacteria"/>
</dbReference>
<feature type="compositionally biased region" description="Basic and acidic residues" evidence="2">
    <location>
        <begin position="182"/>
        <end position="195"/>
    </location>
</feature>
<feature type="region of interest" description="Disordered" evidence="2">
    <location>
        <begin position="103"/>
        <end position="195"/>
    </location>
</feature>
<feature type="coiled-coil region" evidence="1">
    <location>
        <begin position="62"/>
        <end position="103"/>
    </location>
</feature>
<proteinExistence type="predicted"/>
<keyword evidence="3" id="KW-0812">Transmembrane</keyword>